<comment type="caution">
    <text evidence="3">The sequence shown here is derived from an EMBL/GenBank/DDBJ whole genome shotgun (WGS) entry which is preliminary data.</text>
</comment>
<accession>A0A919D673</accession>
<reference evidence="3" key="2">
    <citation type="submission" date="2020-09" db="EMBL/GenBank/DDBJ databases">
        <authorList>
            <person name="Sun Q."/>
            <person name="Ohkuma M."/>
        </authorList>
    </citation>
    <scope>NUCLEOTIDE SEQUENCE</scope>
    <source>
        <strain evidence="3">JCM 4714</strain>
    </source>
</reference>
<feature type="region of interest" description="Disordered" evidence="1">
    <location>
        <begin position="1"/>
        <end position="29"/>
    </location>
</feature>
<dbReference type="Proteomes" id="UP000655443">
    <property type="component" value="Unassembled WGS sequence"/>
</dbReference>
<dbReference type="Pfam" id="PF05448">
    <property type="entry name" value="AXE1"/>
    <property type="match status" value="1"/>
</dbReference>
<reference evidence="3" key="1">
    <citation type="journal article" date="2014" name="Int. J. Syst. Evol. Microbiol.">
        <title>Complete genome sequence of Corynebacterium casei LMG S-19264T (=DSM 44701T), isolated from a smear-ripened cheese.</title>
        <authorList>
            <consortium name="US DOE Joint Genome Institute (JGI-PGF)"/>
            <person name="Walter F."/>
            <person name="Albersmeier A."/>
            <person name="Kalinowski J."/>
            <person name="Ruckert C."/>
        </authorList>
    </citation>
    <scope>NUCLEOTIDE SEQUENCE</scope>
    <source>
        <strain evidence="3">JCM 4714</strain>
    </source>
</reference>
<keyword evidence="4" id="KW-1185">Reference proteome</keyword>
<evidence type="ECO:0000256" key="1">
    <source>
        <dbReference type="SAM" id="MobiDB-lite"/>
    </source>
</evidence>
<feature type="region of interest" description="Disordered" evidence="1">
    <location>
        <begin position="114"/>
        <end position="141"/>
    </location>
</feature>
<organism evidence="3 4">
    <name type="scientific">Streptomyces alanosinicus</name>
    <dbReference type="NCBI Taxonomy" id="68171"/>
    <lineage>
        <taxon>Bacteria</taxon>
        <taxon>Bacillati</taxon>
        <taxon>Actinomycetota</taxon>
        <taxon>Actinomycetes</taxon>
        <taxon>Kitasatosporales</taxon>
        <taxon>Streptomycetaceae</taxon>
        <taxon>Streptomyces</taxon>
    </lineage>
</organism>
<feature type="compositionally biased region" description="Basic residues" evidence="1">
    <location>
        <begin position="130"/>
        <end position="141"/>
    </location>
</feature>
<dbReference type="EMBL" id="BMVG01000043">
    <property type="protein sequence ID" value="GHE13739.1"/>
    <property type="molecule type" value="Genomic_DNA"/>
</dbReference>
<proteinExistence type="predicted"/>
<dbReference type="RefSeq" id="WP_229882330.1">
    <property type="nucleotide sequence ID" value="NZ_BMVG01000043.1"/>
</dbReference>
<protein>
    <recommendedName>
        <fullName evidence="2">Acetyl xylan esterase domain-containing protein</fullName>
    </recommendedName>
</protein>
<evidence type="ECO:0000313" key="3">
    <source>
        <dbReference type="EMBL" id="GHE13739.1"/>
    </source>
</evidence>
<dbReference type="AlphaFoldDB" id="A0A919D673"/>
<evidence type="ECO:0000313" key="4">
    <source>
        <dbReference type="Proteomes" id="UP000655443"/>
    </source>
</evidence>
<sequence>MVGLSRDAHRDHNEDGCPADPPHTGQPKTACCRGLGREGQCLKVTKHPHRHSDRRVETTFATLDCFDGVRFPQRATAPALFGAGLKAPVGPPSTVCAALNHSAGQDRSVTVWSFPDHDSGRGSNPPTRLARPHRRGLSPEL</sequence>
<gene>
    <name evidence="3" type="ORF">GCM10010339_81710</name>
</gene>
<feature type="compositionally biased region" description="Basic and acidic residues" evidence="1">
    <location>
        <begin position="1"/>
        <end position="15"/>
    </location>
</feature>
<evidence type="ECO:0000259" key="2">
    <source>
        <dbReference type="Pfam" id="PF05448"/>
    </source>
</evidence>
<dbReference type="InterPro" id="IPR008391">
    <property type="entry name" value="AXE1_dom"/>
</dbReference>
<name>A0A919D673_9ACTN</name>
<feature type="domain" description="Acetyl xylan esterase" evidence="2">
    <location>
        <begin position="53"/>
        <end position="120"/>
    </location>
</feature>